<feature type="region of interest" description="Disordered" evidence="1">
    <location>
        <begin position="1"/>
        <end position="24"/>
    </location>
</feature>
<proteinExistence type="predicted"/>
<dbReference type="PANTHER" id="PTHR47718:SF17">
    <property type="entry name" value="PROTEIN FAR1-RELATED SEQUENCE 5-LIKE"/>
    <property type="match status" value="1"/>
</dbReference>
<keyword evidence="3" id="KW-1185">Reference proteome</keyword>
<evidence type="ECO:0000313" key="3">
    <source>
        <dbReference type="Proteomes" id="UP000266673"/>
    </source>
</evidence>
<evidence type="ECO:0008006" key="4">
    <source>
        <dbReference type="Google" id="ProtNLM"/>
    </source>
</evidence>
<comment type="caution">
    <text evidence="2">The sequence shown here is derived from an EMBL/GenBank/DDBJ whole genome shotgun (WGS) entry which is preliminary data.</text>
</comment>
<dbReference type="EMBL" id="QKWP01002183">
    <property type="protein sequence ID" value="RIB04434.1"/>
    <property type="molecule type" value="Genomic_DNA"/>
</dbReference>
<name>A0A397U2K9_9GLOM</name>
<sequence length="264" mass="30739">MKQKKRQILNSKIRNNKKKSNSETKVKKKLALLLKQKFILHLRTLLEPLTLNMNDKNDQDIKIEILNNQNIEPKVSNKQSLEPEILNNQDIELEVLVAYNSTDDLSDNDIDNFDNGKELSIGKAFKNWDQVVDFMKKYAIVKGHRIRIGSGGRVNAKTKEILKWTYLCRYAGKPAKSSEVSCRVECTWKVNFWFKKDKNCIEVTTLNDQHVGHELNPLASQFDPTLCKLPKNIVEEIHFLTTVAKADTTMQYRIIREKYNVRIY</sequence>
<dbReference type="STRING" id="44941.A0A397U2K9"/>
<protein>
    <recommendedName>
        <fullName evidence="4">FAR1 domain-containing protein</fullName>
    </recommendedName>
</protein>
<accession>A0A397U2K9</accession>
<gene>
    <name evidence="2" type="ORF">C2G38_2048444</name>
</gene>
<dbReference type="AlphaFoldDB" id="A0A397U2K9"/>
<dbReference type="OrthoDB" id="2443878at2759"/>
<dbReference type="Proteomes" id="UP000266673">
    <property type="component" value="Unassembled WGS sequence"/>
</dbReference>
<evidence type="ECO:0000256" key="1">
    <source>
        <dbReference type="SAM" id="MobiDB-lite"/>
    </source>
</evidence>
<reference evidence="2 3" key="1">
    <citation type="submission" date="2018-06" db="EMBL/GenBank/DDBJ databases">
        <title>Comparative genomics reveals the genomic features of Rhizophagus irregularis, R. cerebriforme, R. diaphanum and Gigaspora rosea, and their symbiotic lifestyle signature.</title>
        <authorList>
            <person name="Morin E."/>
            <person name="San Clemente H."/>
            <person name="Chen E.C.H."/>
            <person name="De La Providencia I."/>
            <person name="Hainaut M."/>
            <person name="Kuo A."/>
            <person name="Kohler A."/>
            <person name="Murat C."/>
            <person name="Tang N."/>
            <person name="Roy S."/>
            <person name="Loubradou J."/>
            <person name="Henrissat B."/>
            <person name="Grigoriev I.V."/>
            <person name="Corradi N."/>
            <person name="Roux C."/>
            <person name="Martin F.M."/>
        </authorList>
    </citation>
    <scope>NUCLEOTIDE SEQUENCE [LARGE SCALE GENOMIC DNA]</scope>
    <source>
        <strain evidence="2 3">DAOM 194757</strain>
    </source>
</reference>
<organism evidence="2 3">
    <name type="scientific">Gigaspora rosea</name>
    <dbReference type="NCBI Taxonomy" id="44941"/>
    <lineage>
        <taxon>Eukaryota</taxon>
        <taxon>Fungi</taxon>
        <taxon>Fungi incertae sedis</taxon>
        <taxon>Mucoromycota</taxon>
        <taxon>Glomeromycotina</taxon>
        <taxon>Glomeromycetes</taxon>
        <taxon>Diversisporales</taxon>
        <taxon>Gigasporaceae</taxon>
        <taxon>Gigaspora</taxon>
    </lineage>
</organism>
<dbReference type="PANTHER" id="PTHR47718">
    <property type="entry name" value="OS01G0519700 PROTEIN"/>
    <property type="match status" value="1"/>
</dbReference>
<evidence type="ECO:0000313" key="2">
    <source>
        <dbReference type="EMBL" id="RIB04434.1"/>
    </source>
</evidence>